<dbReference type="InterPro" id="IPR029063">
    <property type="entry name" value="SAM-dependent_MTases_sf"/>
</dbReference>
<dbReference type="PANTHER" id="PTHR43619">
    <property type="entry name" value="S-ADENOSYL-L-METHIONINE-DEPENDENT METHYLTRANSFERASE YKTD-RELATED"/>
    <property type="match status" value="1"/>
</dbReference>
<keyword evidence="2 3" id="KW-0808">Transferase</keyword>
<organism evidence="3 4">
    <name type="scientific">Dorea longicatena</name>
    <dbReference type="NCBI Taxonomy" id="88431"/>
    <lineage>
        <taxon>Bacteria</taxon>
        <taxon>Bacillati</taxon>
        <taxon>Bacillota</taxon>
        <taxon>Clostridia</taxon>
        <taxon>Lachnospirales</taxon>
        <taxon>Lachnospiraceae</taxon>
        <taxon>Dorea</taxon>
    </lineage>
</organism>
<gene>
    <name evidence="3" type="ORF">DLSSTS7063_02323</name>
</gene>
<dbReference type="GO" id="GO:0008168">
    <property type="term" value="F:methyltransferase activity"/>
    <property type="evidence" value="ECO:0007669"/>
    <property type="project" value="UniProtKB-KW"/>
</dbReference>
<dbReference type="SUPFAM" id="SSF53335">
    <property type="entry name" value="S-adenosyl-L-methionine-dependent methyltransferases"/>
    <property type="match status" value="1"/>
</dbReference>
<reference evidence="3 4" key="1">
    <citation type="submission" date="2019-07" db="EMBL/GenBank/DDBJ databases">
        <authorList>
            <person name="Hibberd C M."/>
            <person name="Gehrig L. J."/>
            <person name="Chang H.-W."/>
            <person name="Venkatesh S."/>
        </authorList>
    </citation>
    <scope>NUCLEOTIDE SEQUENCE [LARGE SCALE GENOMIC DNA]</scope>
    <source>
        <strain evidence="3">Dorea_longicatena_SSTS_Bg7063</strain>
    </source>
</reference>
<proteinExistence type="predicted"/>
<dbReference type="Proteomes" id="UP000398619">
    <property type="component" value="Unassembled WGS sequence"/>
</dbReference>
<dbReference type="GO" id="GO:0032259">
    <property type="term" value="P:methylation"/>
    <property type="evidence" value="ECO:0007669"/>
    <property type="project" value="UniProtKB-KW"/>
</dbReference>
<dbReference type="Pfam" id="PF04072">
    <property type="entry name" value="LCM"/>
    <property type="match status" value="1"/>
</dbReference>
<dbReference type="InterPro" id="IPR007213">
    <property type="entry name" value="Ppm1/Ppm2/Tcmp"/>
</dbReference>
<evidence type="ECO:0000256" key="2">
    <source>
        <dbReference type="ARBA" id="ARBA00022679"/>
    </source>
</evidence>
<dbReference type="PANTHER" id="PTHR43619:SF2">
    <property type="entry name" value="S-ADENOSYL-L-METHIONINE-DEPENDENT METHYLTRANSFERASES SUPERFAMILY PROTEIN"/>
    <property type="match status" value="1"/>
</dbReference>
<dbReference type="Gene3D" id="3.40.50.150">
    <property type="entry name" value="Vaccinia Virus protein VP39"/>
    <property type="match status" value="1"/>
</dbReference>
<dbReference type="EMBL" id="CABHNM010000054">
    <property type="protein sequence ID" value="VUX16818.1"/>
    <property type="molecule type" value="Genomic_DNA"/>
</dbReference>
<keyword evidence="1 3" id="KW-0489">Methyltransferase</keyword>
<evidence type="ECO:0000313" key="3">
    <source>
        <dbReference type="EMBL" id="VUX16818.1"/>
    </source>
</evidence>
<sequence>MQTLGVVEDTLFVPMMGRIYASEHCPQILYDRKTLELKNRLPSDLIKQNMQNQYTLLASASRSANMDWFIRSFLERRPDGVIVQLGCGLETTYHRCDNGKTHWYAVDLPHVIEYRRGLLPEPEREFYISGDAFAKDWIKKVRNDVLDAPILVTAGGLFHYFEEHKVIALLRMIGQFGNMEVVFDTVNKRGMTMMKKKYMKQVGHADAQMFFYVDSAEELAAKIGGNVKVIAEEPYYRYIPKNGLKLSTKVSMTVSDQFKMVKMISMAKNTNKMALPQRVAMLHGNISPYQLSYVTNSGEGEGLLFYGTTIIPFKDKFDKS</sequence>
<dbReference type="AlphaFoldDB" id="A0A564UB53"/>
<evidence type="ECO:0000313" key="4">
    <source>
        <dbReference type="Proteomes" id="UP000398619"/>
    </source>
</evidence>
<protein>
    <submittedName>
        <fullName evidence="3">Leucine carboxyl methyltransferase</fullName>
    </submittedName>
</protein>
<accession>A0A564UB53</accession>
<evidence type="ECO:0000256" key="1">
    <source>
        <dbReference type="ARBA" id="ARBA00022603"/>
    </source>
</evidence>
<name>A0A564UB53_9FIRM</name>